<dbReference type="RefSeq" id="WP_203790521.1">
    <property type="nucleotide sequence ID" value="NZ_BOMV01000109.1"/>
</dbReference>
<evidence type="ECO:0000256" key="1">
    <source>
        <dbReference type="SAM" id="SignalP"/>
    </source>
</evidence>
<proteinExistence type="predicted"/>
<dbReference type="AlphaFoldDB" id="A0A919K673"/>
<feature type="chain" id="PRO_5037724705" evidence="1">
    <location>
        <begin position="30"/>
        <end position="103"/>
    </location>
</feature>
<keyword evidence="1" id="KW-0732">Signal</keyword>
<protein>
    <submittedName>
        <fullName evidence="2">Uncharacterized protein</fullName>
    </submittedName>
</protein>
<comment type="caution">
    <text evidence="2">The sequence shown here is derived from an EMBL/GenBank/DDBJ whole genome shotgun (WGS) entry which is preliminary data.</text>
</comment>
<gene>
    <name evidence="2" type="ORF">Ari01nite_91360</name>
</gene>
<reference evidence="2" key="1">
    <citation type="submission" date="2021-01" db="EMBL/GenBank/DDBJ databases">
        <title>Whole genome shotgun sequence of Actinoplanes rishiriensis NBRC 108556.</title>
        <authorList>
            <person name="Komaki H."/>
            <person name="Tamura T."/>
        </authorList>
    </citation>
    <scope>NUCLEOTIDE SEQUENCE</scope>
    <source>
        <strain evidence="2">NBRC 108556</strain>
    </source>
</reference>
<organism evidence="2 3">
    <name type="scientific">Paractinoplanes rishiriensis</name>
    <dbReference type="NCBI Taxonomy" id="1050105"/>
    <lineage>
        <taxon>Bacteria</taxon>
        <taxon>Bacillati</taxon>
        <taxon>Actinomycetota</taxon>
        <taxon>Actinomycetes</taxon>
        <taxon>Micromonosporales</taxon>
        <taxon>Micromonosporaceae</taxon>
        <taxon>Paractinoplanes</taxon>
    </lineage>
</organism>
<evidence type="ECO:0000313" key="2">
    <source>
        <dbReference type="EMBL" id="GIF01672.1"/>
    </source>
</evidence>
<sequence length="103" mass="10396">MRAWKASLWFAAGIAGCAVVFTGSGPAAANDAGRAAGGNASRVAAANGLPAGHMQQPAKVVYVSKPCCNRMPPRNGVQMAVPAGKGMPGRGGIQMAVPSRSYR</sequence>
<keyword evidence="3" id="KW-1185">Reference proteome</keyword>
<feature type="signal peptide" evidence="1">
    <location>
        <begin position="1"/>
        <end position="29"/>
    </location>
</feature>
<dbReference type="EMBL" id="BOMV01000109">
    <property type="protein sequence ID" value="GIF01672.1"/>
    <property type="molecule type" value="Genomic_DNA"/>
</dbReference>
<dbReference type="PROSITE" id="PS51257">
    <property type="entry name" value="PROKAR_LIPOPROTEIN"/>
    <property type="match status" value="1"/>
</dbReference>
<name>A0A919K673_9ACTN</name>
<dbReference type="Proteomes" id="UP000636960">
    <property type="component" value="Unassembled WGS sequence"/>
</dbReference>
<accession>A0A919K673</accession>
<evidence type="ECO:0000313" key="3">
    <source>
        <dbReference type="Proteomes" id="UP000636960"/>
    </source>
</evidence>